<evidence type="ECO:0000256" key="1">
    <source>
        <dbReference type="SAM" id="Phobius"/>
    </source>
</evidence>
<protein>
    <submittedName>
        <fullName evidence="2">Uncharacterized protein</fullName>
    </submittedName>
</protein>
<reference evidence="2 3" key="1">
    <citation type="submission" date="2014-08" db="EMBL/GenBank/DDBJ databases">
        <title>Complete genome sequence of Corynebacterium sphenisci CECT 5990(T) (=DSM 44792(T)), isolated from healthy wild penguins.</title>
        <authorList>
            <person name="Ruckert C."/>
            <person name="Albersmeier A."/>
            <person name="Winkler A."/>
            <person name="Kalinowski J."/>
        </authorList>
    </citation>
    <scope>NUCLEOTIDE SEQUENCE [LARGE SCALE GENOMIC DNA]</scope>
    <source>
        <strain evidence="2 3">DSM 44792</strain>
    </source>
</reference>
<dbReference type="KEGG" id="csph:CSPHI_01030"/>
<dbReference type="AlphaFoldDB" id="A0A1L7CVP2"/>
<evidence type="ECO:0000313" key="3">
    <source>
        <dbReference type="Proteomes" id="UP000185469"/>
    </source>
</evidence>
<dbReference type="OrthoDB" id="4422894at2"/>
<feature type="transmembrane region" description="Helical" evidence="1">
    <location>
        <begin position="90"/>
        <end position="110"/>
    </location>
</feature>
<gene>
    <name evidence="2" type="ORF">CSPHI_01030</name>
</gene>
<accession>A0A1L7CVP2</accession>
<organism evidence="2 3">
    <name type="scientific">Corynebacterium sphenisci DSM 44792</name>
    <dbReference type="NCBI Taxonomy" id="1437874"/>
    <lineage>
        <taxon>Bacteria</taxon>
        <taxon>Bacillati</taxon>
        <taxon>Actinomycetota</taxon>
        <taxon>Actinomycetes</taxon>
        <taxon>Mycobacteriales</taxon>
        <taxon>Corynebacteriaceae</taxon>
        <taxon>Corynebacterium</taxon>
    </lineage>
</organism>
<keyword evidence="1" id="KW-1133">Transmembrane helix</keyword>
<sequence length="128" mass="14205">MASKVAERYPGEEHFVEGYVPQSMNAEYSSLHRSVTWIGMGCILSSLPFWGTFVFGLAVTIFGTHTSHNQGYIDMQGQVVGAGADFNSLWFLWGGLIGALLMVTIGVLLIKKGRKNYKEYLRTYGGHH</sequence>
<dbReference type="NCBIfam" id="TIGR01167">
    <property type="entry name" value="LPXTG_anchor"/>
    <property type="match status" value="1"/>
</dbReference>
<dbReference type="RefSeq" id="WP_075691101.1">
    <property type="nucleotide sequence ID" value="NZ_CP009248.1"/>
</dbReference>
<keyword evidence="3" id="KW-1185">Reference proteome</keyword>
<keyword evidence="1" id="KW-0472">Membrane</keyword>
<proteinExistence type="predicted"/>
<evidence type="ECO:0000313" key="2">
    <source>
        <dbReference type="EMBL" id="APT89904.1"/>
    </source>
</evidence>
<name>A0A1L7CVP2_9CORY</name>
<feature type="transmembrane region" description="Helical" evidence="1">
    <location>
        <begin position="37"/>
        <end position="62"/>
    </location>
</feature>
<keyword evidence="1" id="KW-0812">Transmembrane</keyword>
<dbReference type="STRING" id="1437874.CSPHI_01030"/>
<dbReference type="EMBL" id="CP009248">
    <property type="protein sequence ID" value="APT89904.1"/>
    <property type="molecule type" value="Genomic_DNA"/>
</dbReference>
<dbReference type="Proteomes" id="UP000185469">
    <property type="component" value="Chromosome"/>
</dbReference>